<evidence type="ECO:0000256" key="4">
    <source>
        <dbReference type="SAM" id="SignalP"/>
    </source>
</evidence>
<dbReference type="Gene3D" id="3.40.50.1110">
    <property type="entry name" value="SGNH hydrolase"/>
    <property type="match status" value="1"/>
</dbReference>
<dbReference type="Gramene" id="TraesARI6A03G03346150.1">
    <property type="protein sequence ID" value="TraesARI6A03G03346150.1"/>
    <property type="gene ID" value="TraesARI6A03G03346150"/>
</dbReference>
<dbReference type="OMA" id="WETRAWY"/>
<keyword evidence="4" id="KW-0732">Signal</keyword>
<dbReference type="Gramene" id="TraesLDM6A03G03392240.1">
    <property type="protein sequence ID" value="TraesLDM6A03G03392240.1"/>
    <property type="gene ID" value="TraesLDM6A03G03392240"/>
</dbReference>
<dbReference type="OrthoDB" id="691701at2759"/>
<dbReference type="Pfam" id="PF00657">
    <property type="entry name" value="Lipase_GDSL"/>
    <property type="match status" value="1"/>
</dbReference>
<evidence type="ECO:0000313" key="6">
    <source>
        <dbReference type="Proteomes" id="UP000019116"/>
    </source>
</evidence>
<dbReference type="Gramene" id="TraesSYM6A03G03331610.1">
    <property type="protein sequence ID" value="TraesSYM6A03G03331610.1"/>
    <property type="gene ID" value="TraesSYM6A03G03331610"/>
</dbReference>
<dbReference type="Gramene" id="TraesCS6A03G0874400.1">
    <property type="protein sequence ID" value="TraesCS6A03G0874400.1.CDS"/>
    <property type="gene ID" value="TraesCS6A03G0874400"/>
</dbReference>
<dbReference type="SUPFAM" id="SSF52266">
    <property type="entry name" value="SGNH hydrolase"/>
    <property type="match status" value="1"/>
</dbReference>
<dbReference type="InterPro" id="IPR001087">
    <property type="entry name" value="GDSL"/>
</dbReference>
<evidence type="ECO:0000256" key="2">
    <source>
        <dbReference type="ARBA" id="ARBA00022801"/>
    </source>
</evidence>
<dbReference type="Gramene" id="TraesMAC6A03G03388200.1">
    <property type="protein sequence ID" value="TraesMAC6A03G03388200.1"/>
    <property type="gene ID" value="TraesMAC6A03G03388200"/>
</dbReference>
<dbReference type="InterPro" id="IPR036514">
    <property type="entry name" value="SGNH_hydro_sf"/>
</dbReference>
<dbReference type="Gramene" id="TraesKAR6A01G0350670.1">
    <property type="protein sequence ID" value="cds.TraesKAR6A01G0350670.1"/>
    <property type="gene ID" value="TraesKAR6A01G0350670"/>
</dbReference>
<gene>
    <name evidence="5" type="primary">LOC123131098</name>
</gene>
<dbReference type="KEGG" id="taes:123131098"/>
<keyword evidence="6" id="KW-1185">Reference proteome</keyword>
<accession>A0A3B6NVQ0</accession>
<proteinExistence type="inferred from homology"/>
<keyword evidence="2" id="KW-0378">Hydrolase</keyword>
<sequence>MMVVTLVLLLATLTGAPVEGQWRRRFPPLDPCRLPYPPRRCSDPSPYLPRPPPTPVDNYDGYSMFVFGDSFADTGNLPYNATSLLAWSLMRPWHIPYGSSYGKDDGSVSSTPQATGRFSNYKVQTDFVATILGLKMAPPAHQVQGDASCDNTGMTFAMGGSGVYSVPAGVPTLSAQVDTFAQLVSSGAIPAARLAKSVALVAVSGTDYDRVGIAHPKAFGDVTAFIRNVTAGISDSVDRLLKLGVKKVLVNNLPPIGCAPSQTKAAKYGACDDAGNIGADTHNKILKQLLGDQDNVLVVDLHAAFSAIVQGSTGQFKHRLTPCCVADSFCGATDANGDLYEVCTTPSLGLPGPEEYFYWDDMNPTQAGWAAVMEQVEGSIKQFVGVN</sequence>
<dbReference type="Gramene" id="TraesJUL6A03G03415690.1">
    <property type="protein sequence ID" value="TraesJUL6A03G03415690.1"/>
    <property type="gene ID" value="TraesJUL6A03G03415690"/>
</dbReference>
<dbReference type="Gramene" id="TraesCLE_scaffold_061599_01G000100.1">
    <property type="protein sequence ID" value="TraesCLE_scaffold_061599_01G000100.1"/>
    <property type="gene ID" value="TraesCLE_scaffold_061599_01G000100"/>
</dbReference>
<name>A0A3B6NVQ0_WHEAT</name>
<feature type="chain" id="PRO_5043178774" description="GDSL esterase/lipase" evidence="4">
    <location>
        <begin position="21"/>
        <end position="387"/>
    </location>
</feature>
<dbReference type="Gramene" id="TraesROB_scaffold_079552_01G000100.1">
    <property type="protein sequence ID" value="TraesROB_scaffold_079552_01G000100.1"/>
    <property type="gene ID" value="TraesROB_scaffold_079552_01G000100"/>
</dbReference>
<feature type="signal peptide" evidence="4">
    <location>
        <begin position="1"/>
        <end position="20"/>
    </location>
</feature>
<dbReference type="Gramene" id="TraesRN6A0100857300.1">
    <property type="protein sequence ID" value="TraesRN6A0100857300.1"/>
    <property type="gene ID" value="TraesRN6A0100857300"/>
</dbReference>
<dbReference type="GO" id="GO:0016788">
    <property type="term" value="F:hydrolase activity, acting on ester bonds"/>
    <property type="evidence" value="ECO:0007669"/>
    <property type="project" value="InterPro"/>
</dbReference>
<evidence type="ECO:0000256" key="3">
    <source>
        <dbReference type="ARBA" id="ARBA00023098"/>
    </source>
</evidence>
<dbReference type="RefSeq" id="XP_044406792.1">
    <property type="nucleotide sequence ID" value="XM_044550857.1"/>
</dbReference>
<dbReference type="Proteomes" id="UP000019116">
    <property type="component" value="Chromosome 6A"/>
</dbReference>
<dbReference type="GO" id="GO:0006629">
    <property type="term" value="P:lipid metabolic process"/>
    <property type="evidence" value="ECO:0007669"/>
    <property type="project" value="UniProtKB-KW"/>
</dbReference>
<reference evidence="5" key="1">
    <citation type="submission" date="2018-08" db="EMBL/GenBank/DDBJ databases">
        <authorList>
            <person name="Rossello M."/>
        </authorList>
    </citation>
    <scope>NUCLEOTIDE SEQUENCE [LARGE SCALE GENOMIC DNA]</scope>
    <source>
        <strain evidence="5">cv. Chinese Spring</strain>
    </source>
</reference>
<evidence type="ECO:0008006" key="7">
    <source>
        <dbReference type="Google" id="ProtNLM"/>
    </source>
</evidence>
<dbReference type="GeneID" id="123131098"/>
<dbReference type="Gramene" id="TraesNOR6A03G03422500.1">
    <property type="protein sequence ID" value="TraesNOR6A03G03422500.1"/>
    <property type="gene ID" value="TraesNOR6A03G03422500"/>
</dbReference>
<evidence type="ECO:0000256" key="1">
    <source>
        <dbReference type="ARBA" id="ARBA00008668"/>
    </source>
</evidence>
<dbReference type="STRING" id="4565.A0A3B6NVQ0"/>
<dbReference type="PANTHER" id="PTHR46020">
    <property type="entry name" value="OSJNBB0059K02.9 PROTEIN"/>
    <property type="match status" value="1"/>
</dbReference>
<evidence type="ECO:0000313" key="5">
    <source>
        <dbReference type="EnsemblPlants" id="TraesCS6A02G339300.1"/>
    </source>
</evidence>
<organism evidence="5">
    <name type="scientific">Triticum aestivum</name>
    <name type="common">Wheat</name>
    <dbReference type="NCBI Taxonomy" id="4565"/>
    <lineage>
        <taxon>Eukaryota</taxon>
        <taxon>Viridiplantae</taxon>
        <taxon>Streptophyta</taxon>
        <taxon>Embryophyta</taxon>
        <taxon>Tracheophyta</taxon>
        <taxon>Spermatophyta</taxon>
        <taxon>Magnoliopsida</taxon>
        <taxon>Liliopsida</taxon>
        <taxon>Poales</taxon>
        <taxon>Poaceae</taxon>
        <taxon>BOP clade</taxon>
        <taxon>Pooideae</taxon>
        <taxon>Triticodae</taxon>
        <taxon>Triticeae</taxon>
        <taxon>Triticinae</taxon>
        <taxon>Triticum</taxon>
    </lineage>
</organism>
<dbReference type="Gramene" id="TraesCAD_scaffold_073264_01G000100.1">
    <property type="protein sequence ID" value="TraesCAD_scaffold_073264_01G000100.1"/>
    <property type="gene ID" value="TraesCAD_scaffold_073264_01G000100"/>
</dbReference>
<keyword evidence="3" id="KW-0443">Lipid metabolism</keyword>
<protein>
    <recommendedName>
        <fullName evidence="7">GDSL esterase/lipase</fullName>
    </recommendedName>
</protein>
<dbReference type="AlphaFoldDB" id="A0A3B6NVQ0"/>
<dbReference type="PANTHER" id="PTHR46020:SF29">
    <property type="entry name" value="GDSL ESTERASE_LIPASE"/>
    <property type="match status" value="1"/>
</dbReference>
<comment type="similarity">
    <text evidence="1">Belongs to the 'GDSL' lipolytic enzyme family.</text>
</comment>
<dbReference type="EnsemblPlants" id="TraesCS6A02G339300.1">
    <property type="protein sequence ID" value="TraesCS6A02G339300.1"/>
    <property type="gene ID" value="TraesCS6A02G339300"/>
</dbReference>
<dbReference type="Gramene" id="TraesLAC6A03G03345690.1">
    <property type="protein sequence ID" value="TraesLAC6A03G03345690.1"/>
    <property type="gene ID" value="TraesLAC6A03G03345690"/>
</dbReference>
<reference evidence="5" key="2">
    <citation type="submission" date="2018-10" db="UniProtKB">
        <authorList>
            <consortium name="EnsemblPlants"/>
        </authorList>
    </citation>
    <scope>IDENTIFICATION</scope>
</reference>
<dbReference type="Gramene" id="TraesWEE_scaffold_066349_01G000100.1">
    <property type="protein sequence ID" value="TraesWEE_scaffold_066349_01G000100.1"/>
    <property type="gene ID" value="TraesWEE_scaffold_066349_01G000100"/>
</dbReference>
<dbReference type="Gramene" id="TraesCS6A02G339300.1">
    <property type="protein sequence ID" value="TraesCS6A02G339300.1"/>
    <property type="gene ID" value="TraesCS6A02G339300"/>
</dbReference>